<dbReference type="eggNOG" id="COG0407">
    <property type="taxonomic scope" value="Bacteria"/>
</dbReference>
<dbReference type="PANTHER" id="PTHR47099">
    <property type="entry name" value="METHYLCOBAMIDE:COM METHYLTRANSFERASE MTBA"/>
    <property type="match status" value="1"/>
</dbReference>
<evidence type="ECO:0000313" key="2">
    <source>
        <dbReference type="EMBL" id="AET68160.1"/>
    </source>
</evidence>
<dbReference type="KEGG" id="dor:Desor_2610"/>
<dbReference type="HOGENOM" id="CLU_059388_0_0_9"/>
<dbReference type="PANTHER" id="PTHR47099:SF1">
    <property type="entry name" value="METHYLCOBAMIDE:COM METHYLTRANSFERASE MTBA"/>
    <property type="match status" value="1"/>
</dbReference>
<dbReference type="GO" id="GO:0006779">
    <property type="term" value="P:porphyrin-containing compound biosynthetic process"/>
    <property type="evidence" value="ECO:0007669"/>
    <property type="project" value="InterPro"/>
</dbReference>
<dbReference type="PATRIC" id="fig|768706.3.peg.2623"/>
<dbReference type="SUPFAM" id="SSF51726">
    <property type="entry name" value="UROD/MetE-like"/>
    <property type="match status" value="1"/>
</dbReference>
<keyword evidence="3" id="KW-1185">Reference proteome</keyword>
<dbReference type="Proteomes" id="UP000006346">
    <property type="component" value="Chromosome"/>
</dbReference>
<proteinExistence type="predicted"/>
<dbReference type="Pfam" id="PF01208">
    <property type="entry name" value="URO-D"/>
    <property type="match status" value="1"/>
</dbReference>
<gene>
    <name evidence="2" type="ordered locus">Desor_2610</name>
</gene>
<protein>
    <submittedName>
        <fullName evidence="2">Uroporphyrinogen-III decarboxylase</fullName>
    </submittedName>
</protein>
<evidence type="ECO:0000259" key="1">
    <source>
        <dbReference type="Pfam" id="PF01208"/>
    </source>
</evidence>
<dbReference type="STRING" id="768706.Desor_2610"/>
<reference evidence="3" key="1">
    <citation type="submission" date="2011-11" db="EMBL/GenBank/DDBJ databases">
        <title>Complete sequence of Desulfosporosinus orientis DSM 765.</title>
        <authorList>
            <person name="Lucas S."/>
            <person name="Han J."/>
            <person name="Lapidus A."/>
            <person name="Cheng J.-F."/>
            <person name="Goodwin L."/>
            <person name="Pitluck S."/>
            <person name="Peters L."/>
            <person name="Ovchinnikova G."/>
            <person name="Teshima H."/>
            <person name="Detter J.C."/>
            <person name="Han C."/>
            <person name="Tapia R."/>
            <person name="Land M."/>
            <person name="Hauser L."/>
            <person name="Kyrpides N."/>
            <person name="Ivanova N."/>
            <person name="Pagani I."/>
            <person name="Pester M."/>
            <person name="Spring S."/>
            <person name="Ollivier B."/>
            <person name="Rattei T."/>
            <person name="Klenk H.-P."/>
            <person name="Wagner M."/>
            <person name="Loy A."/>
            <person name="Woyke T."/>
        </authorList>
    </citation>
    <scope>NUCLEOTIDE SEQUENCE [LARGE SCALE GENOMIC DNA]</scope>
    <source>
        <strain evidence="3">ATCC 19365 / DSM 765 / NCIMB 8382 / VKM B-1628</strain>
    </source>
</reference>
<organism evidence="2 3">
    <name type="scientific">Desulfosporosinus orientis (strain ATCC 19365 / DSM 765 / NCIMB 8382 / VKM B-1628 / Singapore I)</name>
    <name type="common">Desulfotomaculum orientis</name>
    <dbReference type="NCBI Taxonomy" id="768706"/>
    <lineage>
        <taxon>Bacteria</taxon>
        <taxon>Bacillati</taxon>
        <taxon>Bacillota</taxon>
        <taxon>Clostridia</taxon>
        <taxon>Eubacteriales</taxon>
        <taxon>Desulfitobacteriaceae</taxon>
        <taxon>Desulfosporosinus</taxon>
    </lineage>
</organism>
<reference evidence="2 3" key="2">
    <citation type="journal article" date="2012" name="J. Bacteriol.">
        <title>Complete genome sequences of Desulfosporosinus orientis DSM765T, Desulfosporosinus youngiae DSM17734T, Desulfosporosinus meridiei DSM13257T, and Desulfosporosinus acidiphilus DSM22704T.</title>
        <authorList>
            <person name="Pester M."/>
            <person name="Brambilla E."/>
            <person name="Alazard D."/>
            <person name="Rattei T."/>
            <person name="Weinmaier T."/>
            <person name="Han J."/>
            <person name="Lucas S."/>
            <person name="Lapidus A."/>
            <person name="Cheng J.F."/>
            <person name="Goodwin L."/>
            <person name="Pitluck S."/>
            <person name="Peters L."/>
            <person name="Ovchinnikova G."/>
            <person name="Teshima H."/>
            <person name="Detter J.C."/>
            <person name="Han C.S."/>
            <person name="Tapia R."/>
            <person name="Land M.L."/>
            <person name="Hauser L."/>
            <person name="Kyrpides N.C."/>
            <person name="Ivanova N.N."/>
            <person name="Pagani I."/>
            <person name="Huntmann M."/>
            <person name="Wei C.L."/>
            <person name="Davenport K.W."/>
            <person name="Daligault H."/>
            <person name="Chain P.S."/>
            <person name="Chen A."/>
            <person name="Mavromatis K."/>
            <person name="Markowitz V."/>
            <person name="Szeto E."/>
            <person name="Mikhailova N."/>
            <person name="Pati A."/>
            <person name="Wagner M."/>
            <person name="Woyke T."/>
            <person name="Ollivier B."/>
            <person name="Klenk H.P."/>
            <person name="Spring S."/>
            <person name="Loy A."/>
        </authorList>
    </citation>
    <scope>NUCLEOTIDE SEQUENCE [LARGE SCALE GENOMIC DNA]</scope>
    <source>
        <strain evidence="3">ATCC 19365 / DSM 765 / NCIMB 8382 / VKM B-1628</strain>
    </source>
</reference>
<dbReference type="RefSeq" id="WP_014184968.1">
    <property type="nucleotide sequence ID" value="NC_016584.1"/>
</dbReference>
<dbReference type="Gene3D" id="3.20.20.210">
    <property type="match status" value="1"/>
</dbReference>
<dbReference type="GO" id="GO:0004853">
    <property type="term" value="F:uroporphyrinogen decarboxylase activity"/>
    <property type="evidence" value="ECO:0007669"/>
    <property type="project" value="InterPro"/>
</dbReference>
<dbReference type="InterPro" id="IPR038071">
    <property type="entry name" value="UROD/MetE-like_sf"/>
</dbReference>
<accession>G7W6F3</accession>
<name>G7W6F3_DESOD</name>
<dbReference type="AlphaFoldDB" id="G7W6F3"/>
<feature type="domain" description="Uroporphyrinogen decarboxylase (URO-D)" evidence="1">
    <location>
        <begin position="134"/>
        <end position="383"/>
    </location>
</feature>
<dbReference type="InterPro" id="IPR052024">
    <property type="entry name" value="Methanogen_methyltrans"/>
</dbReference>
<dbReference type="OrthoDB" id="9813603at2"/>
<evidence type="ECO:0000313" key="3">
    <source>
        <dbReference type="Proteomes" id="UP000006346"/>
    </source>
</evidence>
<sequence>MTDTEKLYQERLNRIMTAVSHQETDSVPVILQAEAWTISQCGLKIADIQDDMQKEFACFGKIFETFYCDGTLFSSMTRDVRATTTLGGSLYFLSSNGITTQHKESIYMNEDEYAQLTKDPLGYTVNEIFPRKYPELNKPYPQNLEALKESLNYFNKLIQRSVAGMQFSKDNYGIPTITGAVGEGPLDLIFDFFRGFRGTLGDLRRRPEELKEAAEAVLPLIMSVITMGQPTLQPFPFIFLPLHVPTFLSPKQFGEFYWPGFRKLLYQIKALGGKALIYLEGNWEHLYEYVNDFPKDFAVCILEKDNIFEAKKKIGDTVTLCGGIDLGMLRAASKQECIDHVKEVVDKCAPGGGFLFSTDKLLLAPGDVNPENLKAVNEFVHSYK</sequence>
<dbReference type="InterPro" id="IPR000257">
    <property type="entry name" value="Uroporphyrinogen_deCOase"/>
</dbReference>
<dbReference type="EMBL" id="CP003108">
    <property type="protein sequence ID" value="AET68160.1"/>
    <property type="molecule type" value="Genomic_DNA"/>
</dbReference>